<name>A0A9R0RET3_TRITD</name>
<dbReference type="Gene3D" id="3.30.420.40">
    <property type="match status" value="2"/>
</dbReference>
<dbReference type="Pfam" id="PF00012">
    <property type="entry name" value="HSP70"/>
    <property type="match status" value="1"/>
</dbReference>
<dbReference type="Gene3D" id="3.90.640.10">
    <property type="entry name" value="Actin, Chain A, domain 4"/>
    <property type="match status" value="1"/>
</dbReference>
<keyword evidence="4" id="KW-0143">Chaperone</keyword>
<dbReference type="Proteomes" id="UP000324705">
    <property type="component" value="Chromosome 3A"/>
</dbReference>
<dbReference type="GO" id="GO:0034663">
    <property type="term" value="C:endoplasmic reticulum chaperone complex"/>
    <property type="evidence" value="ECO:0007669"/>
    <property type="project" value="TreeGrafter"/>
</dbReference>
<dbReference type="InterPro" id="IPR029047">
    <property type="entry name" value="HSP70_peptide-bd_sf"/>
</dbReference>
<dbReference type="InterPro" id="IPR043129">
    <property type="entry name" value="ATPase_NBD"/>
</dbReference>
<reference evidence="5 6" key="1">
    <citation type="submission" date="2017-09" db="EMBL/GenBank/DDBJ databases">
        <authorList>
            <consortium name="International Durum Wheat Genome Sequencing Consortium (IDWGSC)"/>
            <person name="Milanesi L."/>
        </authorList>
    </citation>
    <scope>NUCLEOTIDE SEQUENCE [LARGE SCALE GENOMIC DNA]</scope>
    <source>
        <strain evidence="6">cv. Svevo</strain>
    </source>
</reference>
<evidence type="ECO:0000256" key="2">
    <source>
        <dbReference type="ARBA" id="ARBA00022824"/>
    </source>
</evidence>
<evidence type="ECO:0000256" key="4">
    <source>
        <dbReference type="ARBA" id="ARBA00023186"/>
    </source>
</evidence>
<dbReference type="SUPFAM" id="SSF53067">
    <property type="entry name" value="Actin-like ATPase domain"/>
    <property type="match status" value="1"/>
</dbReference>
<dbReference type="EMBL" id="LT934115">
    <property type="protein sequence ID" value="VAH59159.1"/>
    <property type="molecule type" value="Genomic_DNA"/>
</dbReference>
<keyword evidence="6" id="KW-1185">Reference proteome</keyword>
<dbReference type="PANTHER" id="PTHR45639">
    <property type="entry name" value="HSC70CB, ISOFORM G-RELATED"/>
    <property type="match status" value="1"/>
</dbReference>
<dbReference type="Gene3D" id="2.60.34.10">
    <property type="entry name" value="Substrate Binding Domain Of DNAk, Chain A, domain 1"/>
    <property type="match status" value="1"/>
</dbReference>
<evidence type="ECO:0000313" key="5">
    <source>
        <dbReference type="EMBL" id="VAH59159.1"/>
    </source>
</evidence>
<organism evidence="5 6">
    <name type="scientific">Triticum turgidum subsp. durum</name>
    <name type="common">Durum wheat</name>
    <name type="synonym">Triticum durum</name>
    <dbReference type="NCBI Taxonomy" id="4567"/>
    <lineage>
        <taxon>Eukaryota</taxon>
        <taxon>Viridiplantae</taxon>
        <taxon>Streptophyta</taxon>
        <taxon>Embryophyta</taxon>
        <taxon>Tracheophyta</taxon>
        <taxon>Spermatophyta</taxon>
        <taxon>Magnoliopsida</taxon>
        <taxon>Liliopsida</taxon>
        <taxon>Poales</taxon>
        <taxon>Poaceae</taxon>
        <taxon>BOP clade</taxon>
        <taxon>Pooideae</taxon>
        <taxon>Triticodae</taxon>
        <taxon>Triticeae</taxon>
        <taxon>Triticinae</taxon>
        <taxon>Triticum</taxon>
    </lineage>
</organism>
<evidence type="ECO:0000313" key="6">
    <source>
        <dbReference type="Proteomes" id="UP000324705"/>
    </source>
</evidence>
<protein>
    <submittedName>
        <fullName evidence="5">Uncharacterized protein</fullName>
    </submittedName>
</protein>
<proteinExistence type="predicted"/>
<dbReference type="Gramene" id="TRITD3Av1G061000.1">
    <property type="protein sequence ID" value="TRITD3Av1G061000.1"/>
    <property type="gene ID" value="TRITD3Av1G061000"/>
</dbReference>
<dbReference type="Gene3D" id="3.30.450.50">
    <property type="entry name" value="Longin domain"/>
    <property type="match status" value="1"/>
</dbReference>
<evidence type="ECO:0000256" key="3">
    <source>
        <dbReference type="ARBA" id="ARBA00022840"/>
    </source>
</evidence>
<dbReference type="GO" id="GO:0140662">
    <property type="term" value="F:ATP-dependent protein folding chaperone"/>
    <property type="evidence" value="ECO:0007669"/>
    <property type="project" value="InterPro"/>
</dbReference>
<keyword evidence="3" id="KW-0067">ATP-binding</keyword>
<gene>
    <name evidence="5" type="ORF">TRITD_3Av1G061000</name>
</gene>
<dbReference type="InterPro" id="IPR013126">
    <property type="entry name" value="Hsp_70_fam"/>
</dbReference>
<dbReference type="OMA" id="ECHRQED"/>
<accession>A0A9R0RET3</accession>
<evidence type="ECO:0000256" key="1">
    <source>
        <dbReference type="ARBA" id="ARBA00022741"/>
    </source>
</evidence>
<dbReference type="GO" id="GO:0030968">
    <property type="term" value="P:endoplasmic reticulum unfolded protein response"/>
    <property type="evidence" value="ECO:0007669"/>
    <property type="project" value="TreeGrafter"/>
</dbReference>
<dbReference type="PANTHER" id="PTHR45639:SF3">
    <property type="entry name" value="HYPOXIA UP-REGULATED PROTEIN 1"/>
    <property type="match status" value="1"/>
</dbReference>
<keyword evidence="1" id="KW-0547">Nucleotide-binding</keyword>
<keyword evidence="2" id="KW-0256">Endoplasmic reticulum</keyword>
<dbReference type="GO" id="GO:0005524">
    <property type="term" value="F:ATP binding"/>
    <property type="evidence" value="ECO:0007669"/>
    <property type="project" value="UniProtKB-KW"/>
</dbReference>
<sequence>MAKLKKQVKRTKEILSAYTPAPISVESLYNDTDFRSSITREKFEELCAYLWEQALSPIKDVLTHSGMKIGDVYAVELIRGATRVPKLQAKLQEFLGWSELDKHLDADEAIVLGASRHAANLSDGIKLNRKLGMIDSSTYGFVFEIDGPDFVKDESTDQVLVPRMKKMPIKLFRSIKYTKDFDVSLSYDKASELPPGVLLQMFAEYAISGLTETSEKTRAVLTKRGKLKRKVGRRRATVRFSDCLFLMSLSLQASKNQTQVHYTIFHMLMLELECHRQEDQVQAGEHQESSRLASAFEVALLLVSCYLFEMVKLTVIACITDGLPLAECLDGGYVKDVVFYKQQEKLLFKNISKGQHESSRLSTETGPYRSRSRHVKIRAQAPGKWSIFKWHHTVKEGIWIKSRNGACDGMSSTCATLESDFFLQVSSFCSSMPPTSLVRIYGWIWVTRTQEM</sequence>
<dbReference type="AlphaFoldDB" id="A0A9R0RET3"/>